<feature type="compositionally biased region" description="Low complexity" evidence="4">
    <location>
        <begin position="112"/>
        <end position="127"/>
    </location>
</feature>
<protein>
    <recommendedName>
        <fullName evidence="2 3">Single-stranded DNA-binding protein</fullName>
        <shortName evidence="2">SSB</shortName>
    </recommendedName>
</protein>
<gene>
    <name evidence="5" type="ORF">J2Z62_000652</name>
</gene>
<evidence type="ECO:0000256" key="3">
    <source>
        <dbReference type="RuleBase" id="RU000524"/>
    </source>
</evidence>
<keyword evidence="1 2" id="KW-0238">DNA-binding</keyword>
<evidence type="ECO:0000313" key="6">
    <source>
        <dbReference type="Proteomes" id="UP001240643"/>
    </source>
</evidence>
<dbReference type="InterPro" id="IPR011344">
    <property type="entry name" value="ssDNA-bd"/>
</dbReference>
<comment type="caution">
    <text evidence="5">The sequence shown here is derived from an EMBL/GenBank/DDBJ whole genome shotgun (WGS) entry which is preliminary data.</text>
</comment>
<dbReference type="SUPFAM" id="SSF50249">
    <property type="entry name" value="Nucleic acid-binding proteins"/>
    <property type="match status" value="1"/>
</dbReference>
<dbReference type="PANTHER" id="PTHR10302">
    <property type="entry name" value="SINGLE-STRANDED DNA-BINDING PROTEIN"/>
    <property type="match status" value="1"/>
</dbReference>
<dbReference type="PANTHER" id="PTHR10302:SF0">
    <property type="entry name" value="SINGLE-STRANDED DNA-BINDING PROTEIN, MITOCHONDRIAL"/>
    <property type="match status" value="1"/>
</dbReference>
<feature type="compositionally biased region" description="Acidic residues" evidence="4">
    <location>
        <begin position="181"/>
        <end position="196"/>
    </location>
</feature>
<name>A0ABU0LZV5_9BACT</name>
<dbReference type="Gene3D" id="2.40.50.140">
    <property type="entry name" value="Nucleic acid-binding proteins"/>
    <property type="match status" value="1"/>
</dbReference>
<dbReference type="HAMAP" id="MF_00984">
    <property type="entry name" value="SSB"/>
    <property type="match status" value="1"/>
</dbReference>
<reference evidence="5" key="1">
    <citation type="submission" date="2023-07" db="EMBL/GenBank/DDBJ databases">
        <title>Genomic Encyclopedia of Type Strains, Phase IV (KMG-IV): sequencing the most valuable type-strain genomes for metagenomic binning, comparative biology and taxonomic classification.</title>
        <authorList>
            <person name="Goeker M."/>
        </authorList>
    </citation>
    <scope>NUCLEOTIDE SEQUENCE [LARGE SCALE GENOMIC DNA]</scope>
    <source>
        <strain evidence="5">DSM 21204</strain>
    </source>
</reference>
<feature type="region of interest" description="Disordered" evidence="4">
    <location>
        <begin position="176"/>
        <end position="196"/>
    </location>
</feature>
<comment type="caution">
    <text evidence="2">Lacks conserved residue(s) required for the propagation of feature annotation.</text>
</comment>
<keyword evidence="6" id="KW-1185">Reference proteome</keyword>
<evidence type="ECO:0000256" key="4">
    <source>
        <dbReference type="SAM" id="MobiDB-lite"/>
    </source>
</evidence>
<dbReference type="NCBIfam" id="TIGR00621">
    <property type="entry name" value="ssb"/>
    <property type="match status" value="1"/>
</dbReference>
<evidence type="ECO:0000313" key="5">
    <source>
        <dbReference type="EMBL" id="MDQ0514214.1"/>
    </source>
</evidence>
<feature type="region of interest" description="Disordered" evidence="4">
    <location>
        <begin position="109"/>
        <end position="130"/>
    </location>
</feature>
<dbReference type="Proteomes" id="UP001240643">
    <property type="component" value="Unassembled WGS sequence"/>
</dbReference>
<dbReference type="InterPro" id="IPR012340">
    <property type="entry name" value="NA-bd_OB-fold"/>
</dbReference>
<comment type="subunit">
    <text evidence="2">Homotetramer.</text>
</comment>
<sequence>MLPKVYLIGNLSQDPVMGMSNSGVKYARISVACSGIPTKNNPKPPANYFSMAVWRGTAEFVEKYLKKGDGVFIEGNLTVRTYTNSDGRVVYSTEISVIQLQVTNRRSGGFGNNQANNYSNASSSNYKSYDKETPVNQPVINDYNNFNDEDFTGVNVPSDESEIVSTTKINYQDIKPISYSDDQDEEDASIYDELFS</sequence>
<evidence type="ECO:0000256" key="1">
    <source>
        <dbReference type="ARBA" id="ARBA00023125"/>
    </source>
</evidence>
<dbReference type="EMBL" id="JAUSWO010000001">
    <property type="protein sequence ID" value="MDQ0514214.1"/>
    <property type="molecule type" value="Genomic_DNA"/>
</dbReference>
<proteinExistence type="inferred from homology"/>
<dbReference type="RefSeq" id="WP_256547096.1">
    <property type="nucleotide sequence ID" value="NZ_CP101809.1"/>
</dbReference>
<dbReference type="CDD" id="cd04496">
    <property type="entry name" value="SSB_OBF"/>
    <property type="match status" value="1"/>
</dbReference>
<dbReference type="PROSITE" id="PS50935">
    <property type="entry name" value="SSB"/>
    <property type="match status" value="1"/>
</dbReference>
<organism evidence="5 6">
    <name type="scientific">Mycoplasmoides fastidiosum</name>
    <dbReference type="NCBI Taxonomy" id="92758"/>
    <lineage>
        <taxon>Bacteria</taxon>
        <taxon>Bacillati</taxon>
        <taxon>Mycoplasmatota</taxon>
        <taxon>Mycoplasmoidales</taxon>
        <taxon>Mycoplasmoidaceae</taxon>
        <taxon>Mycoplasmoides</taxon>
    </lineage>
</organism>
<dbReference type="GO" id="GO:0003677">
    <property type="term" value="F:DNA binding"/>
    <property type="evidence" value="ECO:0007669"/>
    <property type="project" value="UniProtKB-KW"/>
</dbReference>
<dbReference type="InterPro" id="IPR000424">
    <property type="entry name" value="Primosome_PriB/ssb"/>
</dbReference>
<accession>A0ABU0LZV5</accession>
<evidence type="ECO:0000256" key="2">
    <source>
        <dbReference type="HAMAP-Rule" id="MF_00984"/>
    </source>
</evidence>
<dbReference type="Pfam" id="PF00436">
    <property type="entry name" value="SSB"/>
    <property type="match status" value="1"/>
</dbReference>